<reference evidence="1" key="1">
    <citation type="journal article" date="2020" name="Nature">
        <title>Giant virus diversity and host interactions through global metagenomics.</title>
        <authorList>
            <person name="Schulz F."/>
            <person name="Roux S."/>
            <person name="Paez-Espino D."/>
            <person name="Jungbluth S."/>
            <person name="Walsh D.A."/>
            <person name="Denef V.J."/>
            <person name="McMahon K.D."/>
            <person name="Konstantinidis K.T."/>
            <person name="Eloe-Fadrosh E.A."/>
            <person name="Kyrpides N.C."/>
            <person name="Woyke T."/>
        </authorList>
    </citation>
    <scope>NUCLEOTIDE SEQUENCE</scope>
    <source>
        <strain evidence="1">GVMAG-M-3300023179-138</strain>
    </source>
</reference>
<evidence type="ECO:0000313" key="1">
    <source>
        <dbReference type="EMBL" id="QHT24348.1"/>
    </source>
</evidence>
<organism evidence="1">
    <name type="scientific">viral metagenome</name>
    <dbReference type="NCBI Taxonomy" id="1070528"/>
    <lineage>
        <taxon>unclassified sequences</taxon>
        <taxon>metagenomes</taxon>
        <taxon>organismal metagenomes</taxon>
    </lineage>
</organism>
<protein>
    <recommendedName>
        <fullName evidence="2">Peptidase C39 domain-containing protein</fullName>
    </recommendedName>
</protein>
<name>A0A6C0E6F7_9ZZZZ</name>
<sequence length="156" mass="18336">MSCLCNRYNYYLWRSYLFETQRASYTCGPIAIINALRYQRRIHGAARAVHRQVMVHCRPRPVHPDGFKGTQIADMDAALRRYWPAARRVTGDGVRNALRAPMSILLFRRNRHILHYVFVHYDGLRYHLENEANIGSQTELSMKQYLRDAVVWVLVS</sequence>
<proteinExistence type="predicted"/>
<accession>A0A6C0E6F7</accession>
<evidence type="ECO:0008006" key="2">
    <source>
        <dbReference type="Google" id="ProtNLM"/>
    </source>
</evidence>
<dbReference type="AlphaFoldDB" id="A0A6C0E6F7"/>
<dbReference type="EMBL" id="MN739744">
    <property type="protein sequence ID" value="QHT24348.1"/>
    <property type="molecule type" value="Genomic_DNA"/>
</dbReference>